<dbReference type="GO" id="GO:0032993">
    <property type="term" value="C:protein-DNA complex"/>
    <property type="evidence" value="ECO:0007669"/>
    <property type="project" value="TreeGrafter"/>
</dbReference>
<evidence type="ECO:0000313" key="6">
    <source>
        <dbReference type="EMBL" id="SFN97731.1"/>
    </source>
</evidence>
<dbReference type="EMBL" id="FOVO01000039">
    <property type="protein sequence ID" value="SFN97731.1"/>
    <property type="molecule type" value="Genomic_DNA"/>
</dbReference>
<dbReference type="SUPFAM" id="SSF53850">
    <property type="entry name" value="Periplasmic binding protein-like II"/>
    <property type="match status" value="1"/>
</dbReference>
<keyword evidence="3" id="KW-0238">DNA-binding</keyword>
<protein>
    <submittedName>
        <fullName evidence="6">LysR substrate binding domain-containing protein</fullName>
    </submittedName>
</protein>
<dbReference type="GO" id="GO:0003677">
    <property type="term" value="F:DNA binding"/>
    <property type="evidence" value="ECO:0007669"/>
    <property type="project" value="UniProtKB-KW"/>
</dbReference>
<reference evidence="7" key="1">
    <citation type="submission" date="2016-10" db="EMBL/GenBank/DDBJ databases">
        <authorList>
            <person name="Varghese N."/>
            <person name="Submissions S."/>
        </authorList>
    </citation>
    <scope>NUCLEOTIDE SEQUENCE [LARGE SCALE GENOMIC DNA]</scope>
    <source>
        <strain evidence="7">DSM 16522</strain>
    </source>
</reference>
<dbReference type="Gene3D" id="3.40.190.10">
    <property type="entry name" value="Periplasmic binding protein-like II"/>
    <property type="match status" value="2"/>
</dbReference>
<dbReference type="Proteomes" id="UP000199011">
    <property type="component" value="Unassembled WGS sequence"/>
</dbReference>
<organism evidence="6 7">
    <name type="scientific">Xenorhabdus japonica</name>
    <dbReference type="NCBI Taxonomy" id="53341"/>
    <lineage>
        <taxon>Bacteria</taxon>
        <taxon>Pseudomonadati</taxon>
        <taxon>Pseudomonadota</taxon>
        <taxon>Gammaproteobacteria</taxon>
        <taxon>Enterobacterales</taxon>
        <taxon>Morganellaceae</taxon>
        <taxon>Xenorhabdus</taxon>
    </lineage>
</organism>
<dbReference type="AlphaFoldDB" id="A0A1I5DG01"/>
<dbReference type="PANTHER" id="PTHR30346">
    <property type="entry name" value="TRANSCRIPTIONAL DUAL REGULATOR HCAR-RELATED"/>
    <property type="match status" value="1"/>
</dbReference>
<comment type="similarity">
    <text evidence="1">Belongs to the LysR transcriptional regulatory family.</text>
</comment>
<evidence type="ECO:0000256" key="2">
    <source>
        <dbReference type="ARBA" id="ARBA00023015"/>
    </source>
</evidence>
<evidence type="ECO:0000313" key="7">
    <source>
        <dbReference type="Proteomes" id="UP000199011"/>
    </source>
</evidence>
<keyword evidence="7" id="KW-1185">Reference proteome</keyword>
<evidence type="ECO:0000256" key="1">
    <source>
        <dbReference type="ARBA" id="ARBA00009437"/>
    </source>
</evidence>
<sequence length="131" mass="14331">MLAVYNGHPLLKYTNEGVDLEMLSDFPLVFFERDVGTALYDEIISLLANVGVVPTISQEAGEAMTILGLVAAGLGVSIVTESFIRMKLDGVQYLPLANNPAYSEVWLVKHKNRNNNPAAKRLTNLLISNIV</sequence>
<proteinExistence type="inferred from homology"/>
<evidence type="ECO:0000256" key="4">
    <source>
        <dbReference type="ARBA" id="ARBA00023163"/>
    </source>
</evidence>
<keyword evidence="2" id="KW-0805">Transcription regulation</keyword>
<accession>A0A1I5DG01</accession>
<dbReference type="InterPro" id="IPR005119">
    <property type="entry name" value="LysR_subst-bd"/>
</dbReference>
<dbReference type="PANTHER" id="PTHR30346:SF17">
    <property type="entry name" value="LYSR FAMILY TRANSCRIPTIONAL REGULATOR"/>
    <property type="match status" value="1"/>
</dbReference>
<feature type="domain" description="LysR substrate-binding" evidence="5">
    <location>
        <begin position="2"/>
        <end position="126"/>
    </location>
</feature>
<evidence type="ECO:0000259" key="5">
    <source>
        <dbReference type="Pfam" id="PF03466"/>
    </source>
</evidence>
<name>A0A1I5DG01_9GAMM</name>
<dbReference type="GO" id="GO:0003700">
    <property type="term" value="F:DNA-binding transcription factor activity"/>
    <property type="evidence" value="ECO:0007669"/>
    <property type="project" value="TreeGrafter"/>
</dbReference>
<dbReference type="STRING" id="53341.SAMN05421579_13929"/>
<dbReference type="CDD" id="cd08414">
    <property type="entry name" value="PBP2_LTTR_aromatics_like"/>
    <property type="match status" value="1"/>
</dbReference>
<dbReference type="Pfam" id="PF03466">
    <property type="entry name" value="LysR_substrate"/>
    <property type="match status" value="1"/>
</dbReference>
<keyword evidence="4" id="KW-0804">Transcription</keyword>
<gene>
    <name evidence="6" type="ORF">SAMN05421579_13929</name>
</gene>
<evidence type="ECO:0000256" key="3">
    <source>
        <dbReference type="ARBA" id="ARBA00023125"/>
    </source>
</evidence>